<organism evidence="2 3">
    <name type="scientific">Phaeocystidibacter luteus</name>
    <dbReference type="NCBI Taxonomy" id="911197"/>
    <lineage>
        <taxon>Bacteria</taxon>
        <taxon>Pseudomonadati</taxon>
        <taxon>Bacteroidota</taxon>
        <taxon>Flavobacteriia</taxon>
        <taxon>Flavobacteriales</taxon>
        <taxon>Phaeocystidibacteraceae</taxon>
        <taxon>Phaeocystidibacter</taxon>
    </lineage>
</organism>
<dbReference type="Gene3D" id="3.20.20.140">
    <property type="entry name" value="Metal-dependent hydrolases"/>
    <property type="match status" value="1"/>
</dbReference>
<dbReference type="OrthoDB" id="1407586at2"/>
<dbReference type="SUPFAM" id="SSF51556">
    <property type="entry name" value="Metallo-dependent hydrolases"/>
    <property type="match status" value="1"/>
</dbReference>
<dbReference type="EMBL" id="WBVO01000004">
    <property type="protein sequence ID" value="KAB2810387.1"/>
    <property type="molecule type" value="Genomic_DNA"/>
</dbReference>
<keyword evidence="3" id="KW-1185">Reference proteome</keyword>
<dbReference type="Proteomes" id="UP000468650">
    <property type="component" value="Unassembled WGS sequence"/>
</dbReference>
<dbReference type="AlphaFoldDB" id="A0A6N6RHZ3"/>
<proteinExistence type="predicted"/>
<dbReference type="InterPro" id="IPR032466">
    <property type="entry name" value="Metal_Hydrolase"/>
</dbReference>
<keyword evidence="2" id="KW-0378">Hydrolase</keyword>
<name>A0A6N6RHZ3_9FLAO</name>
<accession>A0A6N6RHZ3</accession>
<dbReference type="InterPro" id="IPR006680">
    <property type="entry name" value="Amidohydro-rel"/>
</dbReference>
<comment type="caution">
    <text evidence="2">The sequence shown here is derived from an EMBL/GenBank/DDBJ whole genome shotgun (WGS) entry which is preliminary data.</text>
</comment>
<dbReference type="RefSeq" id="WP_151667176.1">
    <property type="nucleotide sequence ID" value="NZ_WBVO01000004.1"/>
</dbReference>
<evidence type="ECO:0000259" key="1">
    <source>
        <dbReference type="Pfam" id="PF04909"/>
    </source>
</evidence>
<protein>
    <submittedName>
        <fullName evidence="2">Amidohydrolase family protein</fullName>
    </submittedName>
</protein>
<dbReference type="GO" id="GO:0016787">
    <property type="term" value="F:hydrolase activity"/>
    <property type="evidence" value="ECO:0007669"/>
    <property type="project" value="UniProtKB-KW"/>
</dbReference>
<reference evidence="2 3" key="1">
    <citation type="submission" date="2019-09" db="EMBL/GenBank/DDBJ databases">
        <title>Genomes of family Cryomorphaceae.</title>
        <authorList>
            <person name="Bowman J.P."/>
        </authorList>
    </citation>
    <scope>NUCLEOTIDE SEQUENCE [LARGE SCALE GENOMIC DNA]</scope>
    <source>
        <strain evidence="2 3">LMG 25704</strain>
    </source>
</reference>
<gene>
    <name evidence="2" type="ORF">F8C67_07305</name>
</gene>
<evidence type="ECO:0000313" key="2">
    <source>
        <dbReference type="EMBL" id="KAB2810387.1"/>
    </source>
</evidence>
<dbReference type="Pfam" id="PF04909">
    <property type="entry name" value="Amidohydro_2"/>
    <property type="match status" value="1"/>
</dbReference>
<sequence>MYFFDSHFHVQNLTHPNIENFIDRLRNESRIARLLTEEISESFINNAINIAAFSAPLVLPLLGVLGPVAGLVRLINRVFDRDEDAKPTKAHLYIINLLLLMNRPIDVYLEEVNEDVLKLIQLEALKIGNQSFDKVAVSALIMDYTDRDYTQSEAISNFQYARVGKPVVRQTEDLLTGMKRFNESQGNNVKLTVMPFLGMNPENYGFVDDQPKKVQLPIHLNLNSLPDAWVTGPAMKLLYTPSTKLLVWTQDSMSQTEFDALTNALQTDGVSEEVVRRAKALLTDLQMSVGGERSVKQVYITQKFNIPSSLEGKCKVEDAEGGGVHLNWTAADMTEIDRKALQNAIPKPNEHSDAKARAERAYNLGRVEFLFKQLDAQHNSDTPTLNELLDKYFGDAPPSIQTLESNQTAWTGKMEDVGRGVFLGVKLYPPLGFDPYPEGTPDINPRKARVLHLYSFCSQRGIPLTVHTSSGGFQLMSSERHELYTSPKRWLPVMERFPNLRINFAHCGIQNADMDSDHDWKKILFEQIICKPVKPHGMSASDWSDLLENPNTDPSEISWAHPNAYADLSDLLNTKEAYKQFSRGMRALDLTDVQWKHLRSRLLFGSDFMINLRECASYVDYISQYTINKYDVWADVSGDRLKFNDDDFRFQMAHTNPMRFHFGGI</sequence>
<evidence type="ECO:0000313" key="3">
    <source>
        <dbReference type="Proteomes" id="UP000468650"/>
    </source>
</evidence>
<feature type="domain" description="Amidohydrolase-related" evidence="1">
    <location>
        <begin position="414"/>
        <end position="613"/>
    </location>
</feature>